<feature type="compositionally biased region" description="Polar residues" evidence="1">
    <location>
        <begin position="122"/>
        <end position="137"/>
    </location>
</feature>
<dbReference type="AlphaFoldDB" id="W9VH52"/>
<keyword evidence="3" id="KW-1185">Reference proteome</keyword>
<reference evidence="2 3" key="1">
    <citation type="submission" date="2013-03" db="EMBL/GenBank/DDBJ databases">
        <title>The Genome Sequence of Cladophialophora psammophila CBS 110553.</title>
        <authorList>
            <consortium name="The Broad Institute Genomics Platform"/>
            <person name="Cuomo C."/>
            <person name="de Hoog S."/>
            <person name="Gorbushina A."/>
            <person name="Walker B."/>
            <person name="Young S.K."/>
            <person name="Zeng Q."/>
            <person name="Gargeya S."/>
            <person name="Fitzgerald M."/>
            <person name="Haas B."/>
            <person name="Abouelleil A."/>
            <person name="Allen A.W."/>
            <person name="Alvarado L."/>
            <person name="Arachchi H.M."/>
            <person name="Berlin A.M."/>
            <person name="Chapman S.B."/>
            <person name="Gainer-Dewar J."/>
            <person name="Goldberg J."/>
            <person name="Griggs A."/>
            <person name="Gujja S."/>
            <person name="Hansen M."/>
            <person name="Howarth C."/>
            <person name="Imamovic A."/>
            <person name="Ireland A."/>
            <person name="Larimer J."/>
            <person name="McCowan C."/>
            <person name="Murphy C."/>
            <person name="Pearson M."/>
            <person name="Poon T.W."/>
            <person name="Priest M."/>
            <person name="Roberts A."/>
            <person name="Saif S."/>
            <person name="Shea T."/>
            <person name="Sisk P."/>
            <person name="Sykes S."/>
            <person name="Wortman J."/>
            <person name="Nusbaum C."/>
            <person name="Birren B."/>
        </authorList>
    </citation>
    <scope>NUCLEOTIDE SEQUENCE [LARGE SCALE GENOMIC DNA]</scope>
    <source>
        <strain evidence="2 3">CBS 110553</strain>
    </source>
</reference>
<evidence type="ECO:0000313" key="2">
    <source>
        <dbReference type="EMBL" id="EXJ54967.1"/>
    </source>
</evidence>
<dbReference type="Proteomes" id="UP000019471">
    <property type="component" value="Unassembled WGS sequence"/>
</dbReference>
<feature type="compositionally biased region" description="Polar residues" evidence="1">
    <location>
        <begin position="92"/>
        <end position="106"/>
    </location>
</feature>
<feature type="region of interest" description="Disordered" evidence="1">
    <location>
        <begin position="86"/>
        <end position="157"/>
    </location>
</feature>
<dbReference type="HOGENOM" id="CLU_758719_0_0_1"/>
<dbReference type="OrthoDB" id="4142094at2759"/>
<organism evidence="2 3">
    <name type="scientific">Cladophialophora psammophila CBS 110553</name>
    <dbReference type="NCBI Taxonomy" id="1182543"/>
    <lineage>
        <taxon>Eukaryota</taxon>
        <taxon>Fungi</taxon>
        <taxon>Dikarya</taxon>
        <taxon>Ascomycota</taxon>
        <taxon>Pezizomycotina</taxon>
        <taxon>Eurotiomycetes</taxon>
        <taxon>Chaetothyriomycetidae</taxon>
        <taxon>Chaetothyriales</taxon>
        <taxon>Herpotrichiellaceae</taxon>
        <taxon>Cladophialophora</taxon>
    </lineage>
</organism>
<dbReference type="GeneID" id="19197564"/>
<evidence type="ECO:0000256" key="1">
    <source>
        <dbReference type="SAM" id="MobiDB-lite"/>
    </source>
</evidence>
<name>W9VH52_9EURO</name>
<comment type="caution">
    <text evidence="2">The sequence shown here is derived from an EMBL/GenBank/DDBJ whole genome shotgun (WGS) entry which is preliminary data.</text>
</comment>
<protein>
    <submittedName>
        <fullName evidence="2">Uncharacterized protein</fullName>
    </submittedName>
</protein>
<proteinExistence type="predicted"/>
<sequence>MCIWDLAVFQCGHNGNFTRRDGGCALPTRTCDREIGNAVRHQMPWNCDDCVRRLRRGIPSHPEDNIHPLERSVQQPMLPMALPPQAQAISRGATSRKGTSPTSDQQGGDAYDFSEFAPYANYPTTLPQKRYSGTSPTKIIKRQRNSRNTYSSDTPRMFGRLGNIAQDLSEIAMPAAGEQRRSPTRDYGYSPTNGRGNGHGNAYDMSGIPPSLVPGIPTNTSPTRRRNDRSPLLYDGAGVSKRRKPSYPSARRISPTQAKGPHDSPSTYYAEASQAATRQKQAASRAYRDIRDDIERIIQTGRHSREEIMRMAKFALLNERDQRDLLWQYGDKLQARENALEGKREGRRKRDACVVM</sequence>
<accession>W9VH52</accession>
<dbReference type="RefSeq" id="XP_007751637.1">
    <property type="nucleotide sequence ID" value="XM_007753447.1"/>
</dbReference>
<gene>
    <name evidence="2" type="ORF">A1O5_12878</name>
</gene>
<feature type="region of interest" description="Disordered" evidence="1">
    <location>
        <begin position="174"/>
        <end position="268"/>
    </location>
</feature>
<evidence type="ECO:0000313" key="3">
    <source>
        <dbReference type="Proteomes" id="UP000019471"/>
    </source>
</evidence>
<dbReference type="EMBL" id="AMGX01000038">
    <property type="protein sequence ID" value="EXJ54967.1"/>
    <property type="molecule type" value="Genomic_DNA"/>
</dbReference>